<feature type="region of interest" description="Disordered" evidence="1">
    <location>
        <begin position="1"/>
        <end position="24"/>
    </location>
</feature>
<evidence type="ECO:0000313" key="2">
    <source>
        <dbReference type="EMBL" id="WAL63138.1"/>
    </source>
</evidence>
<keyword evidence="3" id="KW-1185">Reference proteome</keyword>
<evidence type="ECO:0008006" key="4">
    <source>
        <dbReference type="Google" id="ProtNLM"/>
    </source>
</evidence>
<name>A0ABY7AUE3_9PSEU</name>
<sequence>MTHPDESLREALDEDATLPVDPLQPVPDVLEQRQEIAAEVPTGVRPGLPAEADPGDVAEQQRGLGYPEDQLDEEEHDHA</sequence>
<protein>
    <recommendedName>
        <fullName evidence="4">DUF5709 domain-containing protein</fullName>
    </recommendedName>
</protein>
<dbReference type="EMBL" id="CP113836">
    <property type="protein sequence ID" value="WAL63138.1"/>
    <property type="molecule type" value="Genomic_DNA"/>
</dbReference>
<reference evidence="2" key="1">
    <citation type="submission" date="2022-11" db="EMBL/GenBank/DDBJ databases">
        <authorList>
            <person name="Mo P."/>
        </authorList>
    </citation>
    <scope>NUCLEOTIDE SEQUENCE</scope>
    <source>
        <strain evidence="2">HUAS 11-8</strain>
    </source>
</reference>
<evidence type="ECO:0000313" key="3">
    <source>
        <dbReference type="Proteomes" id="UP001163203"/>
    </source>
</evidence>
<organism evidence="2 3">
    <name type="scientific">Amycolatopsis cynarae</name>
    <dbReference type="NCBI Taxonomy" id="2995223"/>
    <lineage>
        <taxon>Bacteria</taxon>
        <taxon>Bacillati</taxon>
        <taxon>Actinomycetota</taxon>
        <taxon>Actinomycetes</taxon>
        <taxon>Pseudonocardiales</taxon>
        <taxon>Pseudonocardiaceae</taxon>
        <taxon>Amycolatopsis</taxon>
    </lineage>
</organism>
<proteinExistence type="predicted"/>
<feature type="compositionally biased region" description="Basic and acidic residues" evidence="1">
    <location>
        <begin position="1"/>
        <end position="11"/>
    </location>
</feature>
<dbReference type="Proteomes" id="UP001163203">
    <property type="component" value="Chromosome"/>
</dbReference>
<feature type="region of interest" description="Disordered" evidence="1">
    <location>
        <begin position="39"/>
        <end position="79"/>
    </location>
</feature>
<evidence type="ECO:0000256" key="1">
    <source>
        <dbReference type="SAM" id="MobiDB-lite"/>
    </source>
</evidence>
<feature type="compositionally biased region" description="Acidic residues" evidence="1">
    <location>
        <begin position="69"/>
        <end position="79"/>
    </location>
</feature>
<accession>A0ABY7AUE3</accession>
<dbReference type="RefSeq" id="WP_268440842.1">
    <property type="nucleotide sequence ID" value="NZ_CP113836.1"/>
</dbReference>
<gene>
    <name evidence="2" type="ORF">ORV05_19075</name>
</gene>